<protein>
    <recommendedName>
        <fullName evidence="7">Reverse transcriptase RNase H-like domain-containing protein</fullName>
    </recommendedName>
</protein>
<sequence>GQEEKKTATQQPPIGRHFQENWLVEVHCDGSRSGLGAVLLQKNEGQEHVVTYISRNLSAAEARYHSNELECLAVVWALRVLRPYVFGRTFRVVTDNSAIKWLFNKRQINDKFGRWVMALMEFQGSVEFLHRTGREHSVPDALSRAPVGEAEEEADLVCERVVCMAVDAIRKDEMAAAQTADP</sequence>
<keyword evidence="5" id="KW-0378">Hydrolase</keyword>
<dbReference type="PANTHER" id="PTHR37984">
    <property type="entry name" value="PROTEIN CBG26694"/>
    <property type="match status" value="1"/>
</dbReference>
<evidence type="ECO:0000256" key="2">
    <source>
        <dbReference type="ARBA" id="ARBA00022695"/>
    </source>
</evidence>
<dbReference type="CDD" id="cd09274">
    <property type="entry name" value="RNase_HI_RT_Ty3"/>
    <property type="match status" value="1"/>
</dbReference>
<evidence type="ECO:0000256" key="1">
    <source>
        <dbReference type="ARBA" id="ARBA00022679"/>
    </source>
</evidence>
<dbReference type="InterPro" id="IPR043502">
    <property type="entry name" value="DNA/RNA_pol_sf"/>
</dbReference>
<keyword evidence="2" id="KW-0548">Nucleotidyltransferase</keyword>
<dbReference type="Gene3D" id="3.10.20.370">
    <property type="match status" value="1"/>
</dbReference>
<keyword evidence="6" id="KW-0695">RNA-directed DNA polymerase</keyword>
<evidence type="ECO:0000259" key="7">
    <source>
        <dbReference type="Pfam" id="PF17917"/>
    </source>
</evidence>
<keyword evidence="3" id="KW-0540">Nuclease</keyword>
<proteinExistence type="predicted"/>
<dbReference type="SUPFAM" id="SSF56672">
    <property type="entry name" value="DNA/RNA polymerases"/>
    <property type="match status" value="1"/>
</dbReference>
<evidence type="ECO:0000313" key="8">
    <source>
        <dbReference type="EMBL" id="KFD59849.1"/>
    </source>
</evidence>
<keyword evidence="1" id="KW-0808">Transferase</keyword>
<dbReference type="FunFam" id="3.10.20.370:FF:000001">
    <property type="entry name" value="Retrovirus-related Pol polyprotein from transposon 17.6-like protein"/>
    <property type="match status" value="1"/>
</dbReference>
<dbReference type="EMBL" id="KL367725">
    <property type="protein sequence ID" value="KFD59849.1"/>
    <property type="molecule type" value="Genomic_DNA"/>
</dbReference>
<gene>
    <name evidence="8" type="ORF">M514_27962</name>
</gene>
<dbReference type="GO" id="GO:0016787">
    <property type="term" value="F:hydrolase activity"/>
    <property type="evidence" value="ECO:0007669"/>
    <property type="project" value="UniProtKB-KW"/>
</dbReference>
<evidence type="ECO:0000256" key="5">
    <source>
        <dbReference type="ARBA" id="ARBA00022801"/>
    </source>
</evidence>
<feature type="domain" description="Reverse transcriptase RNase H-like" evidence="7">
    <location>
        <begin position="25"/>
        <end position="122"/>
    </location>
</feature>
<organism evidence="8">
    <name type="scientific">Trichuris suis</name>
    <name type="common">pig whipworm</name>
    <dbReference type="NCBI Taxonomy" id="68888"/>
    <lineage>
        <taxon>Eukaryota</taxon>
        <taxon>Metazoa</taxon>
        <taxon>Ecdysozoa</taxon>
        <taxon>Nematoda</taxon>
        <taxon>Enoplea</taxon>
        <taxon>Dorylaimia</taxon>
        <taxon>Trichinellida</taxon>
        <taxon>Trichuridae</taxon>
        <taxon>Trichuris</taxon>
    </lineage>
</organism>
<dbReference type="InterPro" id="IPR041373">
    <property type="entry name" value="RT_RNaseH"/>
</dbReference>
<dbReference type="AlphaFoldDB" id="A0A085MRK3"/>
<dbReference type="InterPro" id="IPR050951">
    <property type="entry name" value="Retrovirus_Pol_polyprotein"/>
</dbReference>
<evidence type="ECO:0000256" key="6">
    <source>
        <dbReference type="ARBA" id="ARBA00022918"/>
    </source>
</evidence>
<dbReference type="GO" id="GO:0004519">
    <property type="term" value="F:endonuclease activity"/>
    <property type="evidence" value="ECO:0007669"/>
    <property type="project" value="UniProtKB-KW"/>
</dbReference>
<dbReference type="Proteomes" id="UP000030758">
    <property type="component" value="Unassembled WGS sequence"/>
</dbReference>
<dbReference type="GO" id="GO:0003964">
    <property type="term" value="F:RNA-directed DNA polymerase activity"/>
    <property type="evidence" value="ECO:0007669"/>
    <property type="project" value="UniProtKB-KW"/>
</dbReference>
<dbReference type="Pfam" id="PF17917">
    <property type="entry name" value="RT_RNaseH"/>
    <property type="match status" value="1"/>
</dbReference>
<name>A0A085MRK3_9BILA</name>
<dbReference type="PANTHER" id="PTHR37984:SF5">
    <property type="entry name" value="PROTEIN NYNRIN-LIKE"/>
    <property type="match status" value="1"/>
</dbReference>
<reference evidence="8" key="1">
    <citation type="journal article" date="2014" name="Nat. Genet.">
        <title>Genome and transcriptome of the porcine whipworm Trichuris suis.</title>
        <authorList>
            <person name="Jex A.R."/>
            <person name="Nejsum P."/>
            <person name="Schwarz E.M."/>
            <person name="Hu L."/>
            <person name="Young N.D."/>
            <person name="Hall R.S."/>
            <person name="Korhonen P.K."/>
            <person name="Liao S."/>
            <person name="Thamsborg S."/>
            <person name="Xia J."/>
            <person name="Xu P."/>
            <person name="Wang S."/>
            <person name="Scheerlinck J.P."/>
            <person name="Hofmann A."/>
            <person name="Sternberg P.W."/>
            <person name="Wang J."/>
            <person name="Gasser R.B."/>
        </authorList>
    </citation>
    <scope>NUCLEOTIDE SEQUENCE [LARGE SCALE GENOMIC DNA]</scope>
    <source>
        <strain evidence="8">DCEP-RM93F</strain>
    </source>
</reference>
<keyword evidence="4" id="KW-0255">Endonuclease</keyword>
<evidence type="ECO:0000256" key="4">
    <source>
        <dbReference type="ARBA" id="ARBA00022759"/>
    </source>
</evidence>
<feature type="non-terminal residue" evidence="8">
    <location>
        <position position="1"/>
    </location>
</feature>
<accession>A0A085MRK3</accession>
<evidence type="ECO:0000256" key="3">
    <source>
        <dbReference type="ARBA" id="ARBA00022722"/>
    </source>
</evidence>